<comment type="caution">
    <text evidence="2">The sequence shown here is derived from an EMBL/GenBank/DDBJ whole genome shotgun (WGS) entry which is preliminary data.</text>
</comment>
<feature type="region of interest" description="Disordered" evidence="1">
    <location>
        <begin position="27"/>
        <end position="103"/>
    </location>
</feature>
<evidence type="ECO:0000313" key="2">
    <source>
        <dbReference type="EMBL" id="TRM69735.1"/>
    </source>
</evidence>
<keyword evidence="3" id="KW-1185">Reference proteome</keyword>
<name>A0A550CY56_9AGAR</name>
<evidence type="ECO:0000313" key="3">
    <source>
        <dbReference type="Proteomes" id="UP000320762"/>
    </source>
</evidence>
<evidence type="ECO:0008006" key="4">
    <source>
        <dbReference type="Google" id="ProtNLM"/>
    </source>
</evidence>
<reference evidence="2 3" key="1">
    <citation type="journal article" date="2019" name="New Phytol.">
        <title>Comparative genomics reveals unique wood-decay strategies and fruiting body development in the Schizophyllaceae.</title>
        <authorList>
            <person name="Almasi E."/>
            <person name="Sahu N."/>
            <person name="Krizsan K."/>
            <person name="Balint B."/>
            <person name="Kovacs G.M."/>
            <person name="Kiss B."/>
            <person name="Cseklye J."/>
            <person name="Drula E."/>
            <person name="Henrissat B."/>
            <person name="Nagy I."/>
            <person name="Chovatia M."/>
            <person name="Adam C."/>
            <person name="LaButti K."/>
            <person name="Lipzen A."/>
            <person name="Riley R."/>
            <person name="Grigoriev I.V."/>
            <person name="Nagy L.G."/>
        </authorList>
    </citation>
    <scope>NUCLEOTIDE SEQUENCE [LARGE SCALE GENOMIC DNA]</scope>
    <source>
        <strain evidence="2 3">NL-1724</strain>
    </source>
</reference>
<dbReference type="EMBL" id="VDMD01000001">
    <property type="protein sequence ID" value="TRM69735.1"/>
    <property type="molecule type" value="Genomic_DNA"/>
</dbReference>
<proteinExistence type="predicted"/>
<dbReference type="OrthoDB" id="3265815at2759"/>
<sequence>MPYAFQAPSDYVSDYSTPDDRYFDNLVQWEHGHGPERNAYAGEGRQQQSPTPQGWVPDLSDHNIWLAEPLTVDPSQSGHWTTERGSNEPEPSSTSPPSSPEQATISVSTAFNAHTSPSPDHPPDFEVLSADDVLFSVSSVMLASASCNGFGYAYPAADTRLRLTESADVLNLVMHAAYGASAAAFAPTLDTLAEAVRRLGAYGMDARVLVAPGAPLFAALRSHAALMPLRVYTLAAQHDLLGLAQVASAHLLGYPLHAMSDAEAEAMGALYMKKLLTLQHNRVSQLAALLEQSQEFHPRTDECDFLAQRKLAGDWTKTAQQVTADGRPDASSAILRDRLAVVKRKTLCADCKAKLDERIWKAVVGWTMLPVRNITPATIACSLRPPWRTRSHRRQPRALSDCFSYAFLWGFMIG</sequence>
<feature type="region of interest" description="Disordered" evidence="1">
    <location>
        <begin position="1"/>
        <end position="20"/>
    </location>
</feature>
<organism evidence="2 3">
    <name type="scientific">Schizophyllum amplum</name>
    <dbReference type="NCBI Taxonomy" id="97359"/>
    <lineage>
        <taxon>Eukaryota</taxon>
        <taxon>Fungi</taxon>
        <taxon>Dikarya</taxon>
        <taxon>Basidiomycota</taxon>
        <taxon>Agaricomycotina</taxon>
        <taxon>Agaricomycetes</taxon>
        <taxon>Agaricomycetidae</taxon>
        <taxon>Agaricales</taxon>
        <taxon>Schizophyllaceae</taxon>
        <taxon>Schizophyllum</taxon>
    </lineage>
</organism>
<evidence type="ECO:0000256" key="1">
    <source>
        <dbReference type="SAM" id="MobiDB-lite"/>
    </source>
</evidence>
<dbReference type="AlphaFoldDB" id="A0A550CY56"/>
<gene>
    <name evidence="2" type="ORF">BD626DRAFT_17221</name>
</gene>
<protein>
    <recommendedName>
        <fullName evidence="4">BTB domain-containing protein</fullName>
    </recommendedName>
</protein>
<dbReference type="Proteomes" id="UP000320762">
    <property type="component" value="Unassembled WGS sequence"/>
</dbReference>
<dbReference type="STRING" id="97359.A0A550CY56"/>
<accession>A0A550CY56</accession>